<dbReference type="SMART" id="SM00367">
    <property type="entry name" value="LRR_CC"/>
    <property type="match status" value="2"/>
</dbReference>
<keyword evidence="2" id="KW-1185">Reference proteome</keyword>
<dbReference type="InterPro" id="IPR032675">
    <property type="entry name" value="LRR_dom_sf"/>
</dbReference>
<gene>
    <name evidence="1" type="ORF">SK128_023429</name>
</gene>
<comment type="caution">
    <text evidence="1">The sequence shown here is derived from an EMBL/GenBank/DDBJ whole genome shotgun (WGS) entry which is preliminary data.</text>
</comment>
<dbReference type="AlphaFoldDB" id="A0AAN8WPB9"/>
<dbReference type="Proteomes" id="UP001381693">
    <property type="component" value="Unassembled WGS sequence"/>
</dbReference>
<name>A0AAN8WPB9_HALRR</name>
<accession>A0AAN8WPB9</accession>
<sequence length="522" mass="59362">MRLLGECRRQISSMPPQKQVHKLQDFARDKVLYNVCAVILNEIFYSQETNWNVYSSTNLSSKLELVKEFLSTSLTPGILEELLNTILTRDEEVDVLVRYLAMQLLLVPGVRSLSVGNFPESYYNMILDVIAKNGESIHQLDLRGIWVNQEHKGALLRVLRKLSEVRKLTLRYICDDEVLSTLGKYASNLQRIDMSGSRGITEEGLRNLCANPHRICMDKLKYTLQIVDLGGPGAQNLPPSHVKYLMLYLPNLVSVGSYEKTGQAVQLIYDDYPTKVLGLLYMHDLTTTSGRYHAIMKVCPDLQAVYFDSPKDTVVHYLDMLKKLNEIKLHKVRWSDAEILLKKMGTRIRSLYLLTVFGDIDLLNLGSWCSDLRRLEFHNVYLRCEDTTHPNAFHKVLEFLIYSSHLSTTSVKFILNQCVMAEKISICDCEHLDDASVRSCILGKSLRQVKELWLGAAENLTIQSVESLMENCPALTDLGNLATWSVHPDDLDILRVQLLVTNTDLTLHELASPGDDEWIVIG</sequence>
<dbReference type="SUPFAM" id="SSF52047">
    <property type="entry name" value="RNI-like"/>
    <property type="match status" value="1"/>
</dbReference>
<dbReference type="Gene3D" id="3.80.10.10">
    <property type="entry name" value="Ribonuclease Inhibitor"/>
    <property type="match status" value="2"/>
</dbReference>
<evidence type="ECO:0000313" key="1">
    <source>
        <dbReference type="EMBL" id="KAK7067706.1"/>
    </source>
</evidence>
<dbReference type="InterPro" id="IPR006553">
    <property type="entry name" value="Leu-rich_rpt_Cys-con_subtyp"/>
</dbReference>
<evidence type="ECO:0000313" key="2">
    <source>
        <dbReference type="Proteomes" id="UP001381693"/>
    </source>
</evidence>
<organism evidence="1 2">
    <name type="scientific">Halocaridina rubra</name>
    <name type="common">Hawaiian red shrimp</name>
    <dbReference type="NCBI Taxonomy" id="373956"/>
    <lineage>
        <taxon>Eukaryota</taxon>
        <taxon>Metazoa</taxon>
        <taxon>Ecdysozoa</taxon>
        <taxon>Arthropoda</taxon>
        <taxon>Crustacea</taxon>
        <taxon>Multicrustacea</taxon>
        <taxon>Malacostraca</taxon>
        <taxon>Eumalacostraca</taxon>
        <taxon>Eucarida</taxon>
        <taxon>Decapoda</taxon>
        <taxon>Pleocyemata</taxon>
        <taxon>Caridea</taxon>
        <taxon>Atyoidea</taxon>
        <taxon>Atyidae</taxon>
        <taxon>Halocaridina</taxon>
    </lineage>
</organism>
<reference evidence="1 2" key="1">
    <citation type="submission" date="2023-11" db="EMBL/GenBank/DDBJ databases">
        <title>Halocaridina rubra genome assembly.</title>
        <authorList>
            <person name="Smith C."/>
        </authorList>
    </citation>
    <scope>NUCLEOTIDE SEQUENCE [LARGE SCALE GENOMIC DNA]</scope>
    <source>
        <strain evidence="1">EP-1</strain>
        <tissue evidence="1">Whole</tissue>
    </source>
</reference>
<dbReference type="EMBL" id="JAXCGZ010017814">
    <property type="protein sequence ID" value="KAK7067706.1"/>
    <property type="molecule type" value="Genomic_DNA"/>
</dbReference>
<proteinExistence type="predicted"/>
<protein>
    <submittedName>
        <fullName evidence="1">Uncharacterized protein</fullName>
    </submittedName>
</protein>